<evidence type="ECO:0000313" key="1">
    <source>
        <dbReference type="EMBL" id="KAJ8981496.1"/>
    </source>
</evidence>
<keyword evidence="2" id="KW-1185">Reference proteome</keyword>
<dbReference type="EMBL" id="JAPWTJ010000181">
    <property type="protein sequence ID" value="KAJ8981496.1"/>
    <property type="molecule type" value="Genomic_DNA"/>
</dbReference>
<protein>
    <submittedName>
        <fullName evidence="1">Uncharacterized protein</fullName>
    </submittedName>
</protein>
<evidence type="ECO:0000313" key="2">
    <source>
        <dbReference type="Proteomes" id="UP001162164"/>
    </source>
</evidence>
<sequence length="61" mass="7220">MEKPSYIYNSYTPKEKPALKITLLSTLCNSKFSQYDWLHINVDMRIRNDLQAIRNLFVIQG</sequence>
<gene>
    <name evidence="1" type="ORF">NQ317_007023</name>
</gene>
<organism evidence="1 2">
    <name type="scientific">Molorchus minor</name>
    <dbReference type="NCBI Taxonomy" id="1323400"/>
    <lineage>
        <taxon>Eukaryota</taxon>
        <taxon>Metazoa</taxon>
        <taxon>Ecdysozoa</taxon>
        <taxon>Arthropoda</taxon>
        <taxon>Hexapoda</taxon>
        <taxon>Insecta</taxon>
        <taxon>Pterygota</taxon>
        <taxon>Neoptera</taxon>
        <taxon>Endopterygota</taxon>
        <taxon>Coleoptera</taxon>
        <taxon>Polyphaga</taxon>
        <taxon>Cucujiformia</taxon>
        <taxon>Chrysomeloidea</taxon>
        <taxon>Cerambycidae</taxon>
        <taxon>Lamiinae</taxon>
        <taxon>Monochamini</taxon>
        <taxon>Molorchus</taxon>
    </lineage>
</organism>
<accession>A0ABQ9JTA9</accession>
<dbReference type="Proteomes" id="UP001162164">
    <property type="component" value="Unassembled WGS sequence"/>
</dbReference>
<name>A0ABQ9JTA9_9CUCU</name>
<comment type="caution">
    <text evidence="1">The sequence shown here is derived from an EMBL/GenBank/DDBJ whole genome shotgun (WGS) entry which is preliminary data.</text>
</comment>
<reference evidence="1" key="1">
    <citation type="journal article" date="2023" name="Insect Mol. Biol.">
        <title>Genome sequencing provides insights into the evolution of gene families encoding plant cell wall-degrading enzymes in longhorned beetles.</title>
        <authorList>
            <person name="Shin N.R."/>
            <person name="Okamura Y."/>
            <person name="Kirsch R."/>
            <person name="Pauchet Y."/>
        </authorList>
    </citation>
    <scope>NUCLEOTIDE SEQUENCE</scope>
    <source>
        <strain evidence="1">MMC_N1</strain>
    </source>
</reference>
<proteinExistence type="predicted"/>